<dbReference type="AlphaFoldDB" id="A0AAN9F6Y7"/>
<dbReference type="Proteomes" id="UP001372338">
    <property type="component" value="Unassembled WGS sequence"/>
</dbReference>
<sequence>MHFSLGAGCSAAAGPVGRVLEADIRAGDRGSGMCYTYSCSKGAFVGVSLGGNVVATRMDTNLRFYGDPYLTTSDILLGMVDRPKAAQPFNSLPSHFPLLTSSKFCIGSSITGNHHLEHSQTTTPSPAHNNSINVFKQSWRSISLILKSVCCEEAVLKINILI</sequence>
<feature type="domain" description="Ysc84 actin-binding" evidence="1">
    <location>
        <begin position="2"/>
        <end position="90"/>
    </location>
</feature>
<organism evidence="2 3">
    <name type="scientific">Crotalaria pallida</name>
    <name type="common">Smooth rattlebox</name>
    <name type="synonym">Crotalaria striata</name>
    <dbReference type="NCBI Taxonomy" id="3830"/>
    <lineage>
        <taxon>Eukaryota</taxon>
        <taxon>Viridiplantae</taxon>
        <taxon>Streptophyta</taxon>
        <taxon>Embryophyta</taxon>
        <taxon>Tracheophyta</taxon>
        <taxon>Spermatophyta</taxon>
        <taxon>Magnoliopsida</taxon>
        <taxon>eudicotyledons</taxon>
        <taxon>Gunneridae</taxon>
        <taxon>Pentapetalae</taxon>
        <taxon>rosids</taxon>
        <taxon>fabids</taxon>
        <taxon>Fabales</taxon>
        <taxon>Fabaceae</taxon>
        <taxon>Papilionoideae</taxon>
        <taxon>50 kb inversion clade</taxon>
        <taxon>genistoids sensu lato</taxon>
        <taxon>core genistoids</taxon>
        <taxon>Crotalarieae</taxon>
        <taxon>Crotalaria</taxon>
    </lineage>
</organism>
<dbReference type="GO" id="GO:0035091">
    <property type="term" value="F:phosphatidylinositol binding"/>
    <property type="evidence" value="ECO:0007669"/>
    <property type="project" value="TreeGrafter"/>
</dbReference>
<evidence type="ECO:0000313" key="3">
    <source>
        <dbReference type="Proteomes" id="UP001372338"/>
    </source>
</evidence>
<protein>
    <recommendedName>
        <fullName evidence="1">Ysc84 actin-binding domain-containing protein</fullName>
    </recommendedName>
</protein>
<comment type="caution">
    <text evidence="2">The sequence shown here is derived from an EMBL/GenBank/DDBJ whole genome shotgun (WGS) entry which is preliminary data.</text>
</comment>
<dbReference type="Pfam" id="PF04366">
    <property type="entry name" value="Ysc84"/>
    <property type="match status" value="1"/>
</dbReference>
<dbReference type="PANTHER" id="PTHR15629">
    <property type="entry name" value="SH3YL1 PROTEIN"/>
    <property type="match status" value="1"/>
</dbReference>
<reference evidence="2 3" key="1">
    <citation type="submission" date="2024-01" db="EMBL/GenBank/DDBJ databases">
        <title>The genomes of 5 underutilized Papilionoideae crops provide insights into root nodulation and disease resistanc.</title>
        <authorList>
            <person name="Yuan L."/>
        </authorList>
    </citation>
    <scope>NUCLEOTIDE SEQUENCE [LARGE SCALE GENOMIC DNA]</scope>
    <source>
        <strain evidence="2">ZHUSHIDOU_FW_LH</strain>
        <tissue evidence="2">Leaf</tissue>
    </source>
</reference>
<proteinExistence type="predicted"/>
<dbReference type="InterPro" id="IPR051702">
    <property type="entry name" value="SH3_domain_YSC84-like"/>
</dbReference>
<gene>
    <name evidence="2" type="ORF">RIF29_21600</name>
</gene>
<name>A0AAN9F6Y7_CROPI</name>
<keyword evidence="3" id="KW-1185">Reference proteome</keyword>
<dbReference type="EMBL" id="JAYWIO010000004">
    <property type="protein sequence ID" value="KAK7268891.1"/>
    <property type="molecule type" value="Genomic_DNA"/>
</dbReference>
<evidence type="ECO:0000313" key="2">
    <source>
        <dbReference type="EMBL" id="KAK7268891.1"/>
    </source>
</evidence>
<evidence type="ECO:0000259" key="1">
    <source>
        <dbReference type="Pfam" id="PF04366"/>
    </source>
</evidence>
<dbReference type="PANTHER" id="PTHR15629:SF2">
    <property type="entry name" value="SH3 DOMAIN-CONTAINING YSC84-LIKE PROTEIN 1"/>
    <property type="match status" value="1"/>
</dbReference>
<accession>A0AAN9F6Y7</accession>
<dbReference type="InterPro" id="IPR007461">
    <property type="entry name" value="Ysc84_actin-binding"/>
</dbReference>